<comment type="function">
    <text evidence="3">Required for a late step of 50S ribosomal subunit assembly. Has GTPase activity.</text>
</comment>
<dbReference type="GO" id="GO:0006412">
    <property type="term" value="P:translation"/>
    <property type="evidence" value="ECO:0007669"/>
    <property type="project" value="TreeGrafter"/>
</dbReference>
<dbReference type="InterPro" id="IPR006073">
    <property type="entry name" value="GTP-bd"/>
</dbReference>
<evidence type="ECO:0000256" key="2">
    <source>
        <dbReference type="ARBA" id="ARBA00023134"/>
    </source>
</evidence>
<evidence type="ECO:0000313" key="7">
    <source>
        <dbReference type="Proteomes" id="UP000005096"/>
    </source>
</evidence>
<evidence type="ECO:0000313" key="6">
    <source>
        <dbReference type="EMBL" id="EFQ23255.1"/>
    </source>
</evidence>
<protein>
    <recommendedName>
        <fullName evidence="3">Ribosome biogenesis GTPase A</fullName>
    </recommendedName>
</protein>
<dbReference type="AlphaFoldDB" id="E3CVQ4"/>
<dbReference type="STRING" id="584708.Apau_0827"/>
<evidence type="ECO:0000256" key="1">
    <source>
        <dbReference type="ARBA" id="ARBA00022741"/>
    </source>
</evidence>
<dbReference type="Gene3D" id="1.10.1580.10">
    <property type="match status" value="1"/>
</dbReference>
<sequence length="278" mass="30625">MGRTVWYPGHMARGRRQLEALLGSLDLLLEVRDARAPRLTASPLLEEQGRLETWIVLTKADLAEEEVTRRWVDHFRRSGRTAWAVDARKPLPVPFRKALQQRRPDFRELRLAVVGVPNVGKSLLLNRLIGKKSALVGGIPGVTRGVSWFRGEGLLVVDSPGVLDPKSDAGAHRRLAWLNATKGQVIGTPQDLAMDCIAHLEEQGEWGRIASVWNLSRESQSPEERLEGVGRRLGRLLPGGVVDLDGAGRAFLEALGTGKLGRWSLEVPPASREKEGSS</sequence>
<dbReference type="OrthoDB" id="9779790at2"/>
<comment type="similarity">
    <text evidence="3">Belongs to the TRAFAC class YlqF/YawG GTPase family. MTG1 subfamily.</text>
</comment>
<dbReference type="CDD" id="cd01856">
    <property type="entry name" value="YlqF"/>
    <property type="match status" value="1"/>
</dbReference>
<dbReference type="PIRSF" id="PIRSF006230">
    <property type="entry name" value="MG442"/>
    <property type="match status" value="1"/>
</dbReference>
<reference evidence="6 7" key="1">
    <citation type="journal article" date="2010" name="Stand. Genomic Sci.">
        <title>Non-contiguous finished genome sequence of Aminomonas paucivorans type strain (GLU-3).</title>
        <authorList>
            <person name="Pitluck S."/>
            <person name="Yasawong M."/>
            <person name="Held B."/>
            <person name="Lapidus A."/>
            <person name="Nolan M."/>
            <person name="Copeland A."/>
            <person name="Lucas S."/>
            <person name="Del Rio T.G."/>
            <person name="Tice H."/>
            <person name="Cheng J.F."/>
            <person name="Chertkov O."/>
            <person name="Goodwin L."/>
            <person name="Tapia R."/>
            <person name="Han C."/>
            <person name="Liolios K."/>
            <person name="Ivanova N."/>
            <person name="Mavromatis K."/>
            <person name="Ovchinnikova G."/>
            <person name="Pati A."/>
            <person name="Chen A."/>
            <person name="Palaniappan K."/>
            <person name="Land M."/>
            <person name="Hauser L."/>
            <person name="Chang Y.J."/>
            <person name="Jeffries C.D."/>
            <person name="Pukall R."/>
            <person name="Spring S."/>
            <person name="Rohde M."/>
            <person name="Sikorski J."/>
            <person name="Goker M."/>
            <person name="Woyke T."/>
            <person name="Bristow J."/>
            <person name="Eisen J.A."/>
            <person name="Markowitz V."/>
            <person name="Hugenholtz P."/>
            <person name="Kyrpides N.C."/>
            <person name="Klenk H.P."/>
        </authorList>
    </citation>
    <scope>NUCLEOTIDE SEQUENCE [LARGE SCALE GENOMIC DNA]</scope>
    <source>
        <strain evidence="6 7">DSM 12260</strain>
    </source>
</reference>
<dbReference type="PRINTS" id="PR00326">
    <property type="entry name" value="GTP1OBG"/>
</dbReference>
<keyword evidence="3" id="KW-0963">Cytoplasm</keyword>
<dbReference type="InterPro" id="IPR016478">
    <property type="entry name" value="GTPase_MTG1"/>
</dbReference>
<feature type="domain" description="G" evidence="5">
    <location>
        <begin position="111"/>
        <end position="178"/>
    </location>
</feature>
<dbReference type="HOGENOM" id="CLU_011106_1_0_0"/>
<dbReference type="PANTHER" id="PTHR45782:SF4">
    <property type="entry name" value="MITOCHONDRIAL RIBOSOME-ASSOCIATED GTPASE 1"/>
    <property type="match status" value="1"/>
</dbReference>
<accession>E3CVQ4</accession>
<dbReference type="GO" id="GO:0003924">
    <property type="term" value="F:GTPase activity"/>
    <property type="evidence" value="ECO:0007669"/>
    <property type="project" value="TreeGrafter"/>
</dbReference>
<dbReference type="PANTHER" id="PTHR45782">
    <property type="entry name" value="MITOCHONDRIAL RIBOSOME-ASSOCIATED GTPASE 1"/>
    <property type="match status" value="1"/>
</dbReference>
<dbReference type="GO" id="GO:0005737">
    <property type="term" value="C:cytoplasm"/>
    <property type="evidence" value="ECO:0007669"/>
    <property type="project" value="UniProtKB-SubCell"/>
</dbReference>
<dbReference type="Pfam" id="PF01926">
    <property type="entry name" value="MMR_HSR1"/>
    <property type="match status" value="1"/>
</dbReference>
<organism evidence="6 7">
    <name type="scientific">Aminomonas paucivorans DSM 12260</name>
    <dbReference type="NCBI Taxonomy" id="584708"/>
    <lineage>
        <taxon>Bacteria</taxon>
        <taxon>Thermotogati</taxon>
        <taxon>Synergistota</taxon>
        <taxon>Synergistia</taxon>
        <taxon>Synergistales</taxon>
        <taxon>Synergistaceae</taxon>
        <taxon>Aminomonas</taxon>
    </lineage>
</organism>
<proteinExistence type="inferred from homology"/>
<feature type="binding site" evidence="4">
    <location>
        <position position="161"/>
    </location>
    <ligand>
        <name>GTP</name>
        <dbReference type="ChEBI" id="CHEBI:37565"/>
    </ligand>
</feature>
<evidence type="ECO:0000256" key="4">
    <source>
        <dbReference type="PIRSR" id="PIRSR006230-1"/>
    </source>
</evidence>
<evidence type="ECO:0000259" key="5">
    <source>
        <dbReference type="Pfam" id="PF01926"/>
    </source>
</evidence>
<name>E3CVQ4_9BACT</name>
<comment type="subcellular location">
    <subcellularLocation>
        <location evidence="3">Cytoplasm</location>
    </subcellularLocation>
</comment>
<dbReference type="InterPro" id="IPR023179">
    <property type="entry name" value="GTP-bd_ortho_bundle_sf"/>
</dbReference>
<keyword evidence="7" id="KW-1185">Reference proteome</keyword>
<gene>
    <name evidence="6" type="ORF">Apau_0827</name>
</gene>
<dbReference type="EMBL" id="CM001022">
    <property type="protein sequence ID" value="EFQ23255.1"/>
    <property type="molecule type" value="Genomic_DNA"/>
</dbReference>
<dbReference type="GO" id="GO:0005525">
    <property type="term" value="F:GTP binding"/>
    <property type="evidence" value="ECO:0007669"/>
    <property type="project" value="UniProtKB-KW"/>
</dbReference>
<evidence type="ECO:0000256" key="3">
    <source>
        <dbReference type="PIRNR" id="PIRNR006230"/>
    </source>
</evidence>
<dbReference type="Proteomes" id="UP000005096">
    <property type="component" value="Chromosome"/>
</dbReference>
<keyword evidence="2 3" id="KW-0342">GTP-binding</keyword>
<keyword evidence="1 3" id="KW-0547">Nucleotide-binding</keyword>
<dbReference type="SUPFAM" id="SSF52540">
    <property type="entry name" value="P-loop containing nucleoside triphosphate hydrolases"/>
    <property type="match status" value="1"/>
</dbReference>
<dbReference type="InterPro" id="IPR027417">
    <property type="entry name" value="P-loop_NTPase"/>
</dbReference>
<dbReference type="PaxDb" id="584708-Apau_0827"/>
<dbReference type="RefSeq" id="WP_006300423.1">
    <property type="nucleotide sequence ID" value="NZ_CM001022.1"/>
</dbReference>
<dbReference type="Gene3D" id="3.40.50.300">
    <property type="entry name" value="P-loop containing nucleotide triphosphate hydrolases"/>
    <property type="match status" value="1"/>
</dbReference>
<dbReference type="eggNOG" id="COG1161">
    <property type="taxonomic scope" value="Bacteria"/>
</dbReference>